<proteinExistence type="predicted"/>
<evidence type="ECO:0008006" key="6">
    <source>
        <dbReference type="Google" id="ProtNLM"/>
    </source>
</evidence>
<feature type="transmembrane region" description="Helical" evidence="1">
    <location>
        <begin position="12"/>
        <end position="35"/>
    </location>
</feature>
<dbReference type="InterPro" id="IPR010840">
    <property type="entry name" value="YqiJ_OB"/>
</dbReference>
<feature type="transmembrane region" description="Helical" evidence="1">
    <location>
        <begin position="76"/>
        <end position="99"/>
    </location>
</feature>
<dbReference type="Pfam" id="PF07290">
    <property type="entry name" value="YqiJ_OB"/>
    <property type="match status" value="1"/>
</dbReference>
<dbReference type="RefSeq" id="WP_080914539.1">
    <property type="nucleotide sequence ID" value="NZ_CP020472.1"/>
</dbReference>
<evidence type="ECO:0000313" key="4">
    <source>
        <dbReference type="EMBL" id="ARD20441.1"/>
    </source>
</evidence>
<keyword evidence="1" id="KW-1133">Transmembrane helix</keyword>
<feature type="domain" description="Inner membrane protein YqiJ N-terminal" evidence="3">
    <location>
        <begin position="10"/>
        <end position="122"/>
    </location>
</feature>
<dbReference type="Proteomes" id="UP000191820">
    <property type="component" value="Chromosome"/>
</dbReference>
<keyword evidence="1" id="KW-0472">Membrane</keyword>
<evidence type="ECO:0000259" key="2">
    <source>
        <dbReference type="Pfam" id="PF07290"/>
    </source>
</evidence>
<sequence length="214" mass="23266">MLDFLLINANTPFAIAMTMVLMLALLEGVGLVIGFSISNLIDHLSPVELDVDADLNVANTGLTPLVGWLCLNKLPLLIWLVLLLTCFALIGYSLNFISYQYASNLLSPMISAPIVFVLSLLSTSIIGRPLAKILPKNESHAVSNTSFSGLLAKITVGTARVNSPAEAVLVDQHAQKHYVMVAPEFAEESFNQHDQVVLLNRKNNIWIAAKLDSI</sequence>
<evidence type="ECO:0000259" key="3">
    <source>
        <dbReference type="Pfam" id="PF21001"/>
    </source>
</evidence>
<gene>
    <name evidence="4" type="ORF">SJ2017_0092</name>
</gene>
<evidence type="ECO:0000313" key="5">
    <source>
        <dbReference type="Proteomes" id="UP000191820"/>
    </source>
</evidence>
<dbReference type="EMBL" id="CP020472">
    <property type="protein sequence ID" value="ARD20441.1"/>
    <property type="molecule type" value="Genomic_DNA"/>
</dbReference>
<feature type="transmembrane region" description="Helical" evidence="1">
    <location>
        <begin position="105"/>
        <end position="126"/>
    </location>
</feature>
<name>A0ABN4Y936_9GAMM</name>
<dbReference type="Pfam" id="PF21001">
    <property type="entry name" value="YqiJ_N"/>
    <property type="match status" value="1"/>
</dbReference>
<organism evidence="4 5">
    <name type="scientific">Shewanella japonica</name>
    <dbReference type="NCBI Taxonomy" id="93973"/>
    <lineage>
        <taxon>Bacteria</taxon>
        <taxon>Pseudomonadati</taxon>
        <taxon>Pseudomonadota</taxon>
        <taxon>Gammaproteobacteria</taxon>
        <taxon>Alteromonadales</taxon>
        <taxon>Shewanellaceae</taxon>
        <taxon>Shewanella</taxon>
    </lineage>
</organism>
<keyword evidence="1" id="KW-0812">Transmembrane</keyword>
<protein>
    <recommendedName>
        <fullName evidence="6">DUF1449 family protein</fullName>
    </recommendedName>
</protein>
<reference evidence="4 5" key="1">
    <citation type="submission" date="2017-03" db="EMBL/GenBank/DDBJ databases">
        <title>Genome sequencing of Shewanella japonica KCTC 22435.</title>
        <authorList>
            <person name="Kim K.M."/>
        </authorList>
    </citation>
    <scope>NUCLEOTIDE SEQUENCE [LARGE SCALE GENOMIC DNA]</scope>
    <source>
        <strain evidence="4 5">KCTC 22435</strain>
    </source>
</reference>
<accession>A0ABN4Y936</accession>
<feature type="domain" description="Inner membrane protein YqiJ OB-fold" evidence="2">
    <location>
        <begin position="146"/>
        <end position="207"/>
    </location>
</feature>
<dbReference type="InterPro" id="IPR048376">
    <property type="entry name" value="YqiJ_N"/>
</dbReference>
<evidence type="ECO:0000256" key="1">
    <source>
        <dbReference type="SAM" id="Phobius"/>
    </source>
</evidence>
<keyword evidence="5" id="KW-1185">Reference proteome</keyword>